<feature type="compositionally biased region" description="Low complexity" evidence="3">
    <location>
        <begin position="118"/>
        <end position="129"/>
    </location>
</feature>
<feature type="coiled-coil region" evidence="2">
    <location>
        <begin position="55"/>
        <end position="93"/>
    </location>
</feature>
<organism evidence="6 7">
    <name type="scientific">Pogona vitticeps</name>
    <name type="common">central bearded dragon</name>
    <dbReference type="NCBI Taxonomy" id="103695"/>
    <lineage>
        <taxon>Eukaryota</taxon>
        <taxon>Metazoa</taxon>
        <taxon>Chordata</taxon>
        <taxon>Craniata</taxon>
        <taxon>Vertebrata</taxon>
        <taxon>Euteleostomi</taxon>
        <taxon>Lepidosauria</taxon>
        <taxon>Squamata</taxon>
        <taxon>Bifurcata</taxon>
        <taxon>Unidentata</taxon>
        <taxon>Episquamata</taxon>
        <taxon>Toxicofera</taxon>
        <taxon>Iguania</taxon>
        <taxon>Acrodonta</taxon>
        <taxon>Agamidae</taxon>
        <taxon>Amphibolurinae</taxon>
        <taxon>Pogona</taxon>
    </lineage>
</organism>
<protein>
    <submittedName>
        <fullName evidence="7">Coiled-coil domain-containing protein 74B-like</fullName>
    </submittedName>
</protein>
<dbReference type="Proteomes" id="UP001652642">
    <property type="component" value="Chromosome 14"/>
</dbReference>
<evidence type="ECO:0000259" key="5">
    <source>
        <dbReference type="Pfam" id="PF14917"/>
    </source>
</evidence>
<dbReference type="InterPro" id="IPR040370">
    <property type="entry name" value="CCDC74A/CCDC74B/CCDC92"/>
</dbReference>
<keyword evidence="1 2" id="KW-0175">Coiled coil</keyword>
<evidence type="ECO:0000313" key="6">
    <source>
        <dbReference type="Proteomes" id="UP001652642"/>
    </source>
</evidence>
<gene>
    <name evidence="7" type="primary">LOC110081971</name>
</gene>
<evidence type="ECO:0000256" key="2">
    <source>
        <dbReference type="SAM" id="Coils"/>
    </source>
</evidence>
<dbReference type="PANTHER" id="PTHR14882:SF5">
    <property type="entry name" value="COILED-COIL DOMAIN CONTAINING 74A"/>
    <property type="match status" value="1"/>
</dbReference>
<evidence type="ECO:0000313" key="7">
    <source>
        <dbReference type="RefSeq" id="XP_072839505.1"/>
    </source>
</evidence>
<name>A0ABM5F279_9SAUR</name>
<evidence type="ECO:0000259" key="4">
    <source>
        <dbReference type="Pfam" id="PF14916"/>
    </source>
</evidence>
<feature type="domain" description="Coiled coil protein 74 C-terminal" evidence="5">
    <location>
        <begin position="262"/>
        <end position="378"/>
    </location>
</feature>
<feature type="compositionally biased region" description="Pro residues" evidence="3">
    <location>
        <begin position="185"/>
        <end position="195"/>
    </location>
</feature>
<dbReference type="Pfam" id="PF14916">
    <property type="entry name" value="CCDC92"/>
    <property type="match status" value="1"/>
</dbReference>
<feature type="compositionally biased region" description="Pro residues" evidence="3">
    <location>
        <begin position="1"/>
        <end position="39"/>
    </location>
</feature>
<accession>A0ABM5F279</accession>
<dbReference type="RefSeq" id="XP_072839505.1">
    <property type="nucleotide sequence ID" value="XM_072983404.1"/>
</dbReference>
<proteinExistence type="predicted"/>
<dbReference type="InterPro" id="IPR039496">
    <property type="entry name" value="CCDC92/74_N"/>
</dbReference>
<dbReference type="GeneID" id="110081971"/>
<evidence type="ECO:0000256" key="1">
    <source>
        <dbReference type="ARBA" id="ARBA00023054"/>
    </source>
</evidence>
<evidence type="ECO:0000256" key="3">
    <source>
        <dbReference type="SAM" id="MobiDB-lite"/>
    </source>
</evidence>
<feature type="compositionally biased region" description="Basic and acidic residues" evidence="3">
    <location>
        <begin position="134"/>
        <end position="148"/>
    </location>
</feature>
<dbReference type="PANTHER" id="PTHR14882">
    <property type="entry name" value="COILED-COIL DOMAIN-CONTAINING 74A"/>
    <property type="match status" value="1"/>
</dbReference>
<sequence>MPSSGFPPLPSPPQGGARPGPPPVPSRPPLRPPAQPPAPGAASSSSSEEGWKRGAAELERSLRFLQGQHAETLRQLHQEVELLRRQNRDLHYKLIMHPMLQKTEFSPSSSPAKVTPRSSVVGKADSSSSWAAEELSKEDSEQLEEKPTESAGPPPKGEERVAEASAEGRQEEDRATAQEEAEAPSPEPTEGPPVGVPVRDVEPPAKLSSRGRSTGSPYRRFRGTAVCDRATSPVRFPSESQDRSGEMRIPAASSNPFLVNVLPSHVRKPPTLEECEVVIRQLWNINHMQMQELMYLRSCLEDIHKTRRIPEEYMLAGHLGSRESGRLPRMKNAPKTWILTPLPAAERAVLPALKQTLGNAFAERQKRTQAVQRKRLHRTVL</sequence>
<feature type="compositionally biased region" description="Basic and acidic residues" evidence="3">
    <location>
        <begin position="156"/>
        <end position="177"/>
    </location>
</feature>
<feature type="region of interest" description="Disordered" evidence="3">
    <location>
        <begin position="1"/>
        <end position="54"/>
    </location>
</feature>
<keyword evidence="6" id="KW-1185">Reference proteome</keyword>
<feature type="compositionally biased region" description="Polar residues" evidence="3">
    <location>
        <begin position="103"/>
        <end position="112"/>
    </location>
</feature>
<reference evidence="7" key="1">
    <citation type="submission" date="2025-08" db="UniProtKB">
        <authorList>
            <consortium name="RefSeq"/>
        </authorList>
    </citation>
    <scope>IDENTIFICATION</scope>
</reference>
<feature type="region of interest" description="Disordered" evidence="3">
    <location>
        <begin position="101"/>
        <end position="219"/>
    </location>
</feature>
<feature type="domain" description="CCDC92/74 N-terminal" evidence="4">
    <location>
        <begin position="57"/>
        <end position="104"/>
    </location>
</feature>
<dbReference type="Pfam" id="PF14917">
    <property type="entry name" value="CCDC74_C"/>
    <property type="match status" value="1"/>
</dbReference>
<dbReference type="InterPro" id="IPR029422">
    <property type="entry name" value="CCDC74_C"/>
</dbReference>